<dbReference type="RefSeq" id="WP_321395864.1">
    <property type="nucleotide sequence ID" value="NZ_CP139487.1"/>
</dbReference>
<dbReference type="InterPro" id="IPR014980">
    <property type="entry name" value="DOPA_dioxygen"/>
</dbReference>
<dbReference type="KEGG" id="psti:SOO65_01560"/>
<dbReference type="Pfam" id="PF08883">
    <property type="entry name" value="DOPA_dioxygen"/>
    <property type="match status" value="1"/>
</dbReference>
<sequence length="127" mass="14813">MNIPPYIVNSKQLPANFPRQFDAHIYFELKDLNLAVELRAKAIERFRDEEVFVGDVIGEAIGPHTHPMLEINFPKRLFSEVTLWLMYERKNLNVLIHELTGDDYLDHTQAAIWLGAVVPLHYDRLKT</sequence>
<reference evidence="1 2" key="1">
    <citation type="submission" date="2023-11" db="EMBL/GenBank/DDBJ databases">
        <title>Peredibacter starrii A3.12.</title>
        <authorList>
            <person name="Mitchell R.J."/>
        </authorList>
    </citation>
    <scope>NUCLEOTIDE SEQUENCE [LARGE SCALE GENOMIC DNA]</scope>
    <source>
        <strain evidence="1 2">A3.12</strain>
    </source>
</reference>
<evidence type="ECO:0000313" key="1">
    <source>
        <dbReference type="EMBL" id="WPU65426.1"/>
    </source>
</evidence>
<dbReference type="SUPFAM" id="SSF143410">
    <property type="entry name" value="DOPA-like"/>
    <property type="match status" value="1"/>
</dbReference>
<evidence type="ECO:0000313" key="2">
    <source>
        <dbReference type="Proteomes" id="UP001324634"/>
    </source>
</evidence>
<dbReference type="Proteomes" id="UP001324634">
    <property type="component" value="Chromosome"/>
</dbReference>
<dbReference type="PANTHER" id="PTHR36423:SF2">
    <property type="entry name" value="AFR070WP"/>
    <property type="match status" value="1"/>
</dbReference>
<dbReference type="PANTHER" id="PTHR36423">
    <property type="entry name" value="AFR070WP"/>
    <property type="match status" value="1"/>
</dbReference>
<organism evidence="1 2">
    <name type="scientific">Peredibacter starrii</name>
    <dbReference type="NCBI Taxonomy" id="28202"/>
    <lineage>
        <taxon>Bacteria</taxon>
        <taxon>Pseudomonadati</taxon>
        <taxon>Bdellovibrionota</taxon>
        <taxon>Bacteriovoracia</taxon>
        <taxon>Bacteriovoracales</taxon>
        <taxon>Bacteriovoracaceae</taxon>
        <taxon>Peredibacter</taxon>
    </lineage>
</organism>
<accession>A0AAX4HQB7</accession>
<dbReference type="Gene3D" id="3.30.70.1240">
    <property type="entry name" value="DOPA-like domains"/>
    <property type="match status" value="1"/>
</dbReference>
<dbReference type="InterPro" id="IPR023389">
    <property type="entry name" value="DOPA-like_sf"/>
</dbReference>
<name>A0AAX4HQB7_9BACT</name>
<proteinExistence type="predicted"/>
<keyword evidence="2" id="KW-1185">Reference proteome</keyword>
<dbReference type="AlphaFoldDB" id="A0AAX4HQB7"/>
<dbReference type="PIRSF" id="PIRSF028139">
    <property type="entry name" value="DOPA-diox_rel_Mll2280"/>
    <property type="match status" value="1"/>
</dbReference>
<dbReference type="EMBL" id="CP139487">
    <property type="protein sequence ID" value="WPU65426.1"/>
    <property type="molecule type" value="Genomic_DNA"/>
</dbReference>
<gene>
    <name evidence="1" type="ORF">SOO65_01560</name>
</gene>
<protein>
    <submittedName>
        <fullName evidence="1">DOPA 4,5-dioxygenase family protein</fullName>
    </submittedName>
</protein>